<feature type="chain" id="PRO_5012488866" description="SLH domain-containing protein" evidence="2">
    <location>
        <begin position="28"/>
        <end position="82"/>
    </location>
</feature>
<feature type="compositionally biased region" description="Polar residues" evidence="1">
    <location>
        <begin position="73"/>
        <end position="82"/>
    </location>
</feature>
<evidence type="ECO:0000256" key="2">
    <source>
        <dbReference type="SAM" id="SignalP"/>
    </source>
</evidence>
<feature type="region of interest" description="Disordered" evidence="1">
    <location>
        <begin position="63"/>
        <end position="82"/>
    </location>
</feature>
<keyword evidence="2" id="KW-0732">Signal</keyword>
<reference evidence="4" key="1">
    <citation type="submission" date="2017-01" db="EMBL/GenBank/DDBJ databases">
        <title>Genome Analysis of Deinococcus marmoris KOPRI26562.</title>
        <authorList>
            <person name="Kim J.H."/>
            <person name="Oh H.-M."/>
        </authorList>
    </citation>
    <scope>NUCLEOTIDE SEQUENCE [LARGE SCALE GENOMIC DNA]</scope>
    <source>
        <strain evidence="4">PAMC 26633</strain>
    </source>
</reference>
<dbReference type="EMBL" id="MTHB01000275">
    <property type="protein sequence ID" value="OXC72532.1"/>
    <property type="molecule type" value="Genomic_DNA"/>
</dbReference>
<proteinExistence type="predicted"/>
<organism evidence="3 4">
    <name type="scientific">Caballeronia sordidicola</name>
    <name type="common">Burkholderia sordidicola</name>
    <dbReference type="NCBI Taxonomy" id="196367"/>
    <lineage>
        <taxon>Bacteria</taxon>
        <taxon>Pseudomonadati</taxon>
        <taxon>Pseudomonadota</taxon>
        <taxon>Betaproteobacteria</taxon>
        <taxon>Burkholderiales</taxon>
        <taxon>Burkholderiaceae</taxon>
        <taxon>Caballeronia</taxon>
    </lineage>
</organism>
<dbReference type="Proteomes" id="UP000214720">
    <property type="component" value="Unassembled WGS sequence"/>
</dbReference>
<comment type="caution">
    <text evidence="3">The sequence shown here is derived from an EMBL/GenBank/DDBJ whole genome shotgun (WGS) entry which is preliminary data.</text>
</comment>
<evidence type="ECO:0000313" key="3">
    <source>
        <dbReference type="EMBL" id="OXC72532.1"/>
    </source>
</evidence>
<feature type="signal peptide" evidence="2">
    <location>
        <begin position="1"/>
        <end position="27"/>
    </location>
</feature>
<sequence length="82" mass="8422">MKMKKTISTYWPVAMLVPLALAGYCHAIHPVAGTAASHPQSAASVSAEFARAISLGLVESDNAGNGYRPADGTSATAVSQTF</sequence>
<evidence type="ECO:0000313" key="4">
    <source>
        <dbReference type="Proteomes" id="UP000214720"/>
    </source>
</evidence>
<gene>
    <name evidence="3" type="ORF">BSU04_41200</name>
</gene>
<dbReference type="AlphaFoldDB" id="A0A226WMX0"/>
<protein>
    <recommendedName>
        <fullName evidence="5">SLH domain-containing protein</fullName>
    </recommendedName>
</protein>
<evidence type="ECO:0000256" key="1">
    <source>
        <dbReference type="SAM" id="MobiDB-lite"/>
    </source>
</evidence>
<evidence type="ECO:0008006" key="5">
    <source>
        <dbReference type="Google" id="ProtNLM"/>
    </source>
</evidence>
<accession>A0A226WMX0</accession>
<name>A0A226WMX0_CABSO</name>